<sequence length="461" mass="52490">MVRMRWCSEAISLSLSGTHTALLLTHVSSSFLNKTSVLFQFHNHNHNHNQPFFFKFKFNNSFSSSSSSISLTHHHLKPLAARRIQNSSSTEDENNFHDFVVVNFYHFVFINDPQQLVAKHLSFVESEGLDINGRIYLNEQGINAQYSGPSKDAMAYVNWIKEDSRFSDILIQISPSETGHTFPVLKLRYKPSLVQFEGGTSNLPLLDPSMRALPLAPSEWRERLEAINDAHSKDCPNRDYIILDVRNGYEWDIGHFRGARRPNVDCFRSTSFGLSQEEITASDPLSNVDKENTNILMYCTGGIRCDVYSTILRQHGFQNLYTLKGGVSNYIKNEGPAEWIGNLFVFDSRLSLPPPVNHPQAITEGGTTIPVSRDDKFAKCYICNAGVSELRHRNCANLDCNLLFLCCSECVKDLRGCCCLTCTSAPRLRPVLNGERRYKKWHVYRDMDLPGKNLYLIFKKQ</sequence>
<dbReference type="InterPro" id="IPR001763">
    <property type="entry name" value="Rhodanese-like_dom"/>
</dbReference>
<dbReference type="InterPro" id="IPR040503">
    <property type="entry name" value="TRHO_N"/>
</dbReference>
<dbReference type="Pfam" id="PF17773">
    <property type="entry name" value="UPF0176_N"/>
    <property type="match status" value="1"/>
</dbReference>
<evidence type="ECO:0000313" key="4">
    <source>
        <dbReference type="Proteomes" id="UP000002051"/>
    </source>
</evidence>
<evidence type="ECO:0000313" key="2">
    <source>
        <dbReference type="EMBL" id="KEH32796.1"/>
    </source>
</evidence>
<reference evidence="2 4" key="2">
    <citation type="journal article" date="2014" name="BMC Genomics">
        <title>An improved genome release (version Mt4.0) for the model legume Medicago truncatula.</title>
        <authorList>
            <person name="Tang H."/>
            <person name="Krishnakumar V."/>
            <person name="Bidwell S."/>
            <person name="Rosen B."/>
            <person name="Chan A."/>
            <person name="Zhou S."/>
            <person name="Gentzbittel L."/>
            <person name="Childs K.L."/>
            <person name="Yandell M."/>
            <person name="Gundlach H."/>
            <person name="Mayer K.F."/>
            <person name="Schwartz D.C."/>
            <person name="Town C.D."/>
        </authorList>
    </citation>
    <scope>GENOME REANNOTATION</scope>
    <source>
        <strain evidence="2">A17</strain>
        <strain evidence="3 4">cv. Jemalong A17</strain>
    </source>
</reference>
<keyword evidence="4" id="KW-1185">Reference proteome</keyword>
<dbReference type="InterPro" id="IPR036873">
    <property type="entry name" value="Rhodanese-like_dom_sf"/>
</dbReference>
<dbReference type="PROSITE" id="PS50206">
    <property type="entry name" value="RHODANESE_3"/>
    <property type="match status" value="1"/>
</dbReference>
<dbReference type="PANTHER" id="PTHR43268:SF3">
    <property type="entry name" value="RHODANESE-LIKE DOMAIN-CONTAINING PROTEIN 7-RELATED"/>
    <property type="match status" value="1"/>
</dbReference>
<dbReference type="AlphaFoldDB" id="A0A072UTY1"/>
<dbReference type="PANTHER" id="PTHR43268">
    <property type="entry name" value="THIOSULFATE SULFURTRANSFERASE/RHODANESE-LIKE DOMAIN-CONTAINING PROTEIN 2"/>
    <property type="match status" value="1"/>
</dbReference>
<dbReference type="Pfam" id="PF00581">
    <property type="entry name" value="Rhodanese"/>
    <property type="match status" value="1"/>
</dbReference>
<dbReference type="InterPro" id="IPR020936">
    <property type="entry name" value="TrhO"/>
</dbReference>
<dbReference type="Proteomes" id="UP000002051">
    <property type="component" value="Chromosome 3"/>
</dbReference>
<dbReference type="SMART" id="SM00450">
    <property type="entry name" value="RHOD"/>
    <property type="match status" value="1"/>
</dbReference>
<name>A0A072UTY1_MEDTR</name>
<dbReference type="Pfam" id="PF12368">
    <property type="entry name" value="Rhodanese_C"/>
    <property type="match status" value="1"/>
</dbReference>
<dbReference type="EnsemblPlants" id="KEH32796">
    <property type="protein sequence ID" value="KEH32796"/>
    <property type="gene ID" value="MTR_3g006290"/>
</dbReference>
<dbReference type="OrthoDB" id="25002at2759"/>
<accession>A0A072UTY1</accession>
<reference evidence="3" key="3">
    <citation type="submission" date="2015-04" db="UniProtKB">
        <authorList>
            <consortium name="EnsemblPlants"/>
        </authorList>
    </citation>
    <scope>IDENTIFICATION</scope>
    <source>
        <strain evidence="3">cv. Jemalong A17</strain>
    </source>
</reference>
<dbReference type="EMBL" id="CM001219">
    <property type="protein sequence ID" value="KEH32796.1"/>
    <property type="molecule type" value="Genomic_DNA"/>
</dbReference>
<dbReference type="SUPFAM" id="SSF52821">
    <property type="entry name" value="Rhodanese/Cell cycle control phosphatase"/>
    <property type="match status" value="1"/>
</dbReference>
<organism evidence="2 4">
    <name type="scientific">Medicago truncatula</name>
    <name type="common">Barrel medic</name>
    <name type="synonym">Medicago tribuloides</name>
    <dbReference type="NCBI Taxonomy" id="3880"/>
    <lineage>
        <taxon>Eukaryota</taxon>
        <taxon>Viridiplantae</taxon>
        <taxon>Streptophyta</taxon>
        <taxon>Embryophyta</taxon>
        <taxon>Tracheophyta</taxon>
        <taxon>Spermatophyta</taxon>
        <taxon>Magnoliopsida</taxon>
        <taxon>eudicotyledons</taxon>
        <taxon>Gunneridae</taxon>
        <taxon>Pentapetalae</taxon>
        <taxon>rosids</taxon>
        <taxon>fabids</taxon>
        <taxon>Fabales</taxon>
        <taxon>Fabaceae</taxon>
        <taxon>Papilionoideae</taxon>
        <taxon>50 kb inversion clade</taxon>
        <taxon>NPAAA clade</taxon>
        <taxon>Hologalegina</taxon>
        <taxon>IRL clade</taxon>
        <taxon>Trifolieae</taxon>
        <taxon>Medicago</taxon>
    </lineage>
</organism>
<protein>
    <submittedName>
        <fullName evidence="2">Rhodanese-related sulfurtransferase</fullName>
    </submittedName>
</protein>
<dbReference type="Gene3D" id="3.40.250.10">
    <property type="entry name" value="Rhodanese-like domain"/>
    <property type="match status" value="1"/>
</dbReference>
<reference evidence="2 4" key="1">
    <citation type="journal article" date="2011" name="Nature">
        <title>The Medicago genome provides insight into the evolution of rhizobial symbioses.</title>
        <authorList>
            <person name="Young N.D."/>
            <person name="Debelle F."/>
            <person name="Oldroyd G.E."/>
            <person name="Geurts R."/>
            <person name="Cannon S.B."/>
            <person name="Udvardi M.K."/>
            <person name="Benedito V.A."/>
            <person name="Mayer K.F."/>
            <person name="Gouzy J."/>
            <person name="Schoof H."/>
            <person name="Van de Peer Y."/>
            <person name="Proost S."/>
            <person name="Cook D.R."/>
            <person name="Meyers B.C."/>
            <person name="Spannagl M."/>
            <person name="Cheung F."/>
            <person name="De Mita S."/>
            <person name="Krishnakumar V."/>
            <person name="Gundlach H."/>
            <person name="Zhou S."/>
            <person name="Mudge J."/>
            <person name="Bharti A.K."/>
            <person name="Murray J.D."/>
            <person name="Naoumkina M.A."/>
            <person name="Rosen B."/>
            <person name="Silverstein K.A."/>
            <person name="Tang H."/>
            <person name="Rombauts S."/>
            <person name="Zhao P.X."/>
            <person name="Zhou P."/>
            <person name="Barbe V."/>
            <person name="Bardou P."/>
            <person name="Bechner M."/>
            <person name="Bellec A."/>
            <person name="Berger A."/>
            <person name="Berges H."/>
            <person name="Bidwell S."/>
            <person name="Bisseling T."/>
            <person name="Choisne N."/>
            <person name="Couloux A."/>
            <person name="Denny R."/>
            <person name="Deshpande S."/>
            <person name="Dai X."/>
            <person name="Doyle J.J."/>
            <person name="Dudez A.M."/>
            <person name="Farmer A.D."/>
            <person name="Fouteau S."/>
            <person name="Franken C."/>
            <person name="Gibelin C."/>
            <person name="Gish J."/>
            <person name="Goldstein S."/>
            <person name="Gonzalez A.J."/>
            <person name="Green P.J."/>
            <person name="Hallab A."/>
            <person name="Hartog M."/>
            <person name="Hua A."/>
            <person name="Humphray S.J."/>
            <person name="Jeong D.H."/>
            <person name="Jing Y."/>
            <person name="Jocker A."/>
            <person name="Kenton S.M."/>
            <person name="Kim D.J."/>
            <person name="Klee K."/>
            <person name="Lai H."/>
            <person name="Lang C."/>
            <person name="Lin S."/>
            <person name="Macmil S.L."/>
            <person name="Magdelenat G."/>
            <person name="Matthews L."/>
            <person name="McCorrison J."/>
            <person name="Monaghan E.L."/>
            <person name="Mun J.H."/>
            <person name="Najar F.Z."/>
            <person name="Nicholson C."/>
            <person name="Noirot C."/>
            <person name="O'Bleness M."/>
            <person name="Paule C.R."/>
            <person name="Poulain J."/>
            <person name="Prion F."/>
            <person name="Qin B."/>
            <person name="Qu C."/>
            <person name="Retzel E.F."/>
            <person name="Riddle C."/>
            <person name="Sallet E."/>
            <person name="Samain S."/>
            <person name="Samson N."/>
            <person name="Sanders I."/>
            <person name="Saurat O."/>
            <person name="Scarpelli C."/>
            <person name="Schiex T."/>
            <person name="Segurens B."/>
            <person name="Severin A.J."/>
            <person name="Sherrier D.J."/>
            <person name="Shi R."/>
            <person name="Sims S."/>
            <person name="Singer S.R."/>
            <person name="Sinharoy S."/>
            <person name="Sterck L."/>
            <person name="Viollet A."/>
            <person name="Wang B.B."/>
            <person name="Wang K."/>
            <person name="Wang M."/>
            <person name="Wang X."/>
            <person name="Warfsmann J."/>
            <person name="Weissenbach J."/>
            <person name="White D.D."/>
            <person name="White J.D."/>
            <person name="Wiley G.B."/>
            <person name="Wincker P."/>
            <person name="Xing Y."/>
            <person name="Yang L."/>
            <person name="Yao Z."/>
            <person name="Ying F."/>
            <person name="Zhai J."/>
            <person name="Zhou L."/>
            <person name="Zuber A."/>
            <person name="Denarie J."/>
            <person name="Dixon R.A."/>
            <person name="May G.D."/>
            <person name="Schwartz D.C."/>
            <person name="Rogers J."/>
            <person name="Quetier F."/>
            <person name="Town C.D."/>
            <person name="Roe B.A."/>
        </authorList>
    </citation>
    <scope>NUCLEOTIDE SEQUENCE [LARGE SCALE GENOMIC DNA]</scope>
    <source>
        <strain evidence="2">A17</strain>
        <strain evidence="3 4">cv. Jemalong A17</strain>
    </source>
</reference>
<evidence type="ECO:0000259" key="1">
    <source>
        <dbReference type="PROSITE" id="PS50206"/>
    </source>
</evidence>
<evidence type="ECO:0000313" key="3">
    <source>
        <dbReference type="EnsemblPlants" id="KEH32796"/>
    </source>
</evidence>
<dbReference type="CDD" id="cd01518">
    <property type="entry name" value="RHOD_YceA"/>
    <property type="match status" value="1"/>
</dbReference>
<dbReference type="STRING" id="3880.A0A072UTY1"/>
<dbReference type="InterPro" id="IPR022111">
    <property type="entry name" value="Rhodanese_C"/>
</dbReference>
<gene>
    <name evidence="3" type="primary">25488455</name>
    <name evidence="2" type="ordered locus">MTR_3g006290</name>
</gene>
<feature type="domain" description="Rhodanese" evidence="1">
    <location>
        <begin position="236"/>
        <end position="339"/>
    </location>
</feature>
<dbReference type="Gene3D" id="3.30.70.100">
    <property type="match status" value="1"/>
</dbReference>
<dbReference type="KEGG" id="mtr:25488455"/>
<proteinExistence type="predicted"/>